<evidence type="ECO:0000256" key="1">
    <source>
        <dbReference type="ARBA" id="ARBA00023015"/>
    </source>
</evidence>
<comment type="caution">
    <text evidence="6">The sequence shown here is derived from an EMBL/GenBank/DDBJ whole genome shotgun (WGS) entry which is preliminary data.</text>
</comment>
<name>A0A5S4F3Q0_9ACTN</name>
<keyword evidence="7" id="KW-1185">Reference proteome</keyword>
<gene>
    <name evidence="6" type="ORF">ETD86_38645</name>
</gene>
<dbReference type="Proteomes" id="UP000309128">
    <property type="component" value="Unassembled WGS sequence"/>
</dbReference>
<feature type="compositionally biased region" description="Low complexity" evidence="3">
    <location>
        <begin position="151"/>
        <end position="168"/>
    </location>
</feature>
<reference evidence="6 7" key="1">
    <citation type="submission" date="2019-05" db="EMBL/GenBank/DDBJ databases">
        <title>Draft genome sequence of Nonomuraea turkmeniaca DSM 43926.</title>
        <authorList>
            <person name="Saricaoglu S."/>
            <person name="Isik K."/>
        </authorList>
    </citation>
    <scope>NUCLEOTIDE SEQUENCE [LARGE SCALE GENOMIC DNA]</scope>
    <source>
        <strain evidence="6 7">DSM 43926</strain>
    </source>
</reference>
<keyword evidence="4" id="KW-0472">Membrane</keyword>
<feature type="transmembrane region" description="Helical" evidence="4">
    <location>
        <begin position="86"/>
        <end position="107"/>
    </location>
</feature>
<keyword evidence="1" id="KW-0805">Transcription regulation</keyword>
<feature type="region of interest" description="Disordered" evidence="3">
    <location>
        <begin position="118"/>
        <end position="175"/>
    </location>
</feature>
<protein>
    <recommendedName>
        <fullName evidence="5">Putative zinc-finger domain-containing protein</fullName>
    </recommendedName>
</protein>
<dbReference type="InterPro" id="IPR027383">
    <property type="entry name" value="Znf_put"/>
</dbReference>
<dbReference type="Gene3D" id="1.10.10.1320">
    <property type="entry name" value="Anti-sigma factor, zinc-finger domain"/>
    <property type="match status" value="1"/>
</dbReference>
<dbReference type="OrthoDB" id="5242431at2"/>
<dbReference type="Pfam" id="PF13490">
    <property type="entry name" value="zf-HC2"/>
    <property type="match status" value="1"/>
</dbReference>
<feature type="compositionally biased region" description="Basic and acidic residues" evidence="3">
    <location>
        <begin position="137"/>
        <end position="150"/>
    </location>
</feature>
<dbReference type="AlphaFoldDB" id="A0A5S4F3Q0"/>
<keyword evidence="4" id="KW-0812">Transmembrane</keyword>
<feature type="compositionally biased region" description="Low complexity" evidence="3">
    <location>
        <begin position="118"/>
        <end position="128"/>
    </location>
</feature>
<evidence type="ECO:0000313" key="7">
    <source>
        <dbReference type="Proteomes" id="UP000309128"/>
    </source>
</evidence>
<evidence type="ECO:0000259" key="5">
    <source>
        <dbReference type="Pfam" id="PF13490"/>
    </source>
</evidence>
<dbReference type="EMBL" id="VCKY01000182">
    <property type="protein sequence ID" value="TMR10656.1"/>
    <property type="molecule type" value="Genomic_DNA"/>
</dbReference>
<accession>A0A5S4F3Q0</accession>
<sequence length="277" mass="29430">MMTCEEVRLALGAHALGALDPDEALEIDNHLATCEACGAELLELDGVAAFLGKVSERDIELVASPPRQVLDRLLNARAKRSRRGRLLLVAAASVALLGLGGTIWTVIQESAVQRQESSSAAAPAATPSQLRSPMEQAEPRIAAESDRAASDQRAASPRASASETPATPKKVVAGRKFTGENEAEQYYATVMAWPLSGGGTELGVQVSGVPVDTNCRVLVVGKDGREEFTDSWIISREAYVDNAPFKSTTTLAMKNIARFDVVDQMGKLLVSVKVTGK</sequence>
<feature type="domain" description="Putative zinc-finger" evidence="5">
    <location>
        <begin position="4"/>
        <end position="37"/>
    </location>
</feature>
<keyword evidence="2" id="KW-0804">Transcription</keyword>
<dbReference type="InterPro" id="IPR041916">
    <property type="entry name" value="Anti_sigma_zinc_sf"/>
</dbReference>
<evidence type="ECO:0000256" key="4">
    <source>
        <dbReference type="SAM" id="Phobius"/>
    </source>
</evidence>
<evidence type="ECO:0000256" key="2">
    <source>
        <dbReference type="ARBA" id="ARBA00023163"/>
    </source>
</evidence>
<organism evidence="6 7">
    <name type="scientific">Nonomuraea turkmeniaca</name>
    <dbReference type="NCBI Taxonomy" id="103838"/>
    <lineage>
        <taxon>Bacteria</taxon>
        <taxon>Bacillati</taxon>
        <taxon>Actinomycetota</taxon>
        <taxon>Actinomycetes</taxon>
        <taxon>Streptosporangiales</taxon>
        <taxon>Streptosporangiaceae</taxon>
        <taxon>Nonomuraea</taxon>
    </lineage>
</organism>
<keyword evidence="4" id="KW-1133">Transmembrane helix</keyword>
<evidence type="ECO:0000313" key="6">
    <source>
        <dbReference type="EMBL" id="TMR10656.1"/>
    </source>
</evidence>
<evidence type="ECO:0000256" key="3">
    <source>
        <dbReference type="SAM" id="MobiDB-lite"/>
    </source>
</evidence>
<proteinExistence type="predicted"/>